<comment type="similarity">
    <text evidence="4">Belongs to the cyclic nucleotide phosphodiesterase class-III family.</text>
</comment>
<dbReference type="AlphaFoldDB" id="A0A5C5YR62"/>
<keyword evidence="7" id="KW-1185">Reference proteome</keyword>
<dbReference type="EMBL" id="SJPO01000004">
    <property type="protein sequence ID" value="TWT77432.1"/>
    <property type="molecule type" value="Genomic_DNA"/>
</dbReference>
<evidence type="ECO:0000313" key="6">
    <source>
        <dbReference type="EMBL" id="TWT77432.1"/>
    </source>
</evidence>
<evidence type="ECO:0000313" key="7">
    <source>
        <dbReference type="Proteomes" id="UP000318478"/>
    </source>
</evidence>
<dbReference type="InterPro" id="IPR050884">
    <property type="entry name" value="CNP_phosphodiesterase-III"/>
</dbReference>
<feature type="domain" description="Calcineurin-like phosphoesterase" evidence="5">
    <location>
        <begin position="4"/>
        <end position="193"/>
    </location>
</feature>
<dbReference type="RefSeq" id="WP_146586567.1">
    <property type="nucleotide sequence ID" value="NZ_SJPO01000004.1"/>
</dbReference>
<reference evidence="6 7" key="1">
    <citation type="submission" date="2019-02" db="EMBL/GenBank/DDBJ databases">
        <title>Deep-cultivation of Planctomycetes and their phenomic and genomic characterization uncovers novel biology.</title>
        <authorList>
            <person name="Wiegand S."/>
            <person name="Jogler M."/>
            <person name="Boedeker C."/>
            <person name="Pinto D."/>
            <person name="Vollmers J."/>
            <person name="Rivas-Marin E."/>
            <person name="Kohn T."/>
            <person name="Peeters S.H."/>
            <person name="Heuer A."/>
            <person name="Rast P."/>
            <person name="Oberbeckmann S."/>
            <person name="Bunk B."/>
            <person name="Jeske O."/>
            <person name="Meyerdierks A."/>
            <person name="Storesund J.E."/>
            <person name="Kallscheuer N."/>
            <person name="Luecker S."/>
            <person name="Lage O.M."/>
            <person name="Pohl T."/>
            <person name="Merkel B.J."/>
            <person name="Hornburger P."/>
            <person name="Mueller R.-W."/>
            <person name="Bruemmer F."/>
            <person name="Labrenz M."/>
            <person name="Spormann A.M."/>
            <person name="Op Den Camp H."/>
            <person name="Overmann J."/>
            <person name="Amann R."/>
            <person name="Jetten M.S.M."/>
            <person name="Mascher T."/>
            <person name="Medema M.H."/>
            <person name="Devos D.P."/>
            <person name="Kaster A.-K."/>
            <person name="Ovreas L."/>
            <person name="Rohde M."/>
            <person name="Galperin M.Y."/>
            <person name="Jogler C."/>
        </authorList>
    </citation>
    <scope>NUCLEOTIDE SEQUENCE [LARGE SCALE GENOMIC DNA]</scope>
    <source>
        <strain evidence="6 7">Pla123a</strain>
    </source>
</reference>
<name>A0A5C5YR62_9BACT</name>
<dbReference type="Proteomes" id="UP000318478">
    <property type="component" value="Unassembled WGS sequence"/>
</dbReference>
<dbReference type="CDD" id="cd07400">
    <property type="entry name" value="MPP_1"/>
    <property type="match status" value="1"/>
</dbReference>
<dbReference type="InterPro" id="IPR029052">
    <property type="entry name" value="Metallo-depent_PP-like"/>
</dbReference>
<accession>A0A5C5YR62</accession>
<dbReference type="OrthoDB" id="9811542at2"/>
<gene>
    <name evidence="6" type="ORF">Pla123a_20930</name>
</gene>
<evidence type="ECO:0000256" key="2">
    <source>
        <dbReference type="ARBA" id="ARBA00022801"/>
    </source>
</evidence>
<proteinExistence type="inferred from homology"/>
<sequence length="280" mass="31703">MLSLMQISDLHFGPYFLPKVSEAALRAAHDLQPGVMVVSGDFTQRAKPSEFQDARRFLDALPQVPTVVTPGNHDVPLYRVWERLTAPYRNYHEHISRELNSTLHVDGATIASLNSASPYRAITNGRIHNTQLDYCEQALSAAPDGDLRIVVAHHHFAPAPDYEQTEVMPKAKRAMDRFETLEVDIIMGGHLHRAYIGNSLDIYPGAERQRGIIICQCGTTTSRRGRAREREKNSFNFLEATDHSITVTHWMYFSDAERFEPIGRLEYPRWPGRSLPAAPQ</sequence>
<keyword evidence="3" id="KW-0408">Iron</keyword>
<protein>
    <submittedName>
        <fullName evidence="6">Calcineurin-like phosphoesterase</fullName>
    </submittedName>
</protein>
<dbReference type="Pfam" id="PF00149">
    <property type="entry name" value="Metallophos"/>
    <property type="match status" value="1"/>
</dbReference>
<keyword evidence="2" id="KW-0378">Hydrolase</keyword>
<dbReference type="PANTHER" id="PTHR42988">
    <property type="entry name" value="PHOSPHOHYDROLASE"/>
    <property type="match status" value="1"/>
</dbReference>
<keyword evidence="1" id="KW-0479">Metal-binding</keyword>
<comment type="caution">
    <text evidence="6">The sequence shown here is derived from an EMBL/GenBank/DDBJ whole genome shotgun (WGS) entry which is preliminary data.</text>
</comment>
<evidence type="ECO:0000256" key="3">
    <source>
        <dbReference type="ARBA" id="ARBA00023004"/>
    </source>
</evidence>
<dbReference type="SUPFAM" id="SSF56300">
    <property type="entry name" value="Metallo-dependent phosphatases"/>
    <property type="match status" value="1"/>
</dbReference>
<dbReference type="GO" id="GO:0016787">
    <property type="term" value="F:hydrolase activity"/>
    <property type="evidence" value="ECO:0007669"/>
    <property type="project" value="UniProtKB-KW"/>
</dbReference>
<dbReference type="GO" id="GO:0046872">
    <property type="term" value="F:metal ion binding"/>
    <property type="evidence" value="ECO:0007669"/>
    <property type="project" value="UniProtKB-KW"/>
</dbReference>
<organism evidence="6 7">
    <name type="scientific">Posidoniimonas polymericola</name>
    <dbReference type="NCBI Taxonomy" id="2528002"/>
    <lineage>
        <taxon>Bacteria</taxon>
        <taxon>Pseudomonadati</taxon>
        <taxon>Planctomycetota</taxon>
        <taxon>Planctomycetia</taxon>
        <taxon>Pirellulales</taxon>
        <taxon>Lacipirellulaceae</taxon>
        <taxon>Posidoniimonas</taxon>
    </lineage>
</organism>
<dbReference type="Gene3D" id="3.60.21.10">
    <property type="match status" value="1"/>
</dbReference>
<evidence type="ECO:0000259" key="5">
    <source>
        <dbReference type="Pfam" id="PF00149"/>
    </source>
</evidence>
<evidence type="ECO:0000256" key="4">
    <source>
        <dbReference type="ARBA" id="ARBA00025742"/>
    </source>
</evidence>
<dbReference type="InterPro" id="IPR004843">
    <property type="entry name" value="Calcineurin-like_PHP"/>
</dbReference>
<dbReference type="PANTHER" id="PTHR42988:SF2">
    <property type="entry name" value="CYCLIC NUCLEOTIDE PHOSPHODIESTERASE CBUA0032-RELATED"/>
    <property type="match status" value="1"/>
</dbReference>
<evidence type="ECO:0000256" key="1">
    <source>
        <dbReference type="ARBA" id="ARBA00022723"/>
    </source>
</evidence>